<keyword evidence="2" id="KW-1133">Transmembrane helix</keyword>
<dbReference type="AlphaFoldDB" id="A0ABD5ZR55"/>
<keyword evidence="2" id="KW-0472">Membrane</keyword>
<evidence type="ECO:0000256" key="2">
    <source>
        <dbReference type="SAM" id="Phobius"/>
    </source>
</evidence>
<protein>
    <recommendedName>
        <fullName evidence="3">DUF7344 domain-containing protein</fullName>
    </recommendedName>
</protein>
<accession>A0ABD5ZR55</accession>
<evidence type="ECO:0000313" key="5">
    <source>
        <dbReference type="Proteomes" id="UP001596398"/>
    </source>
</evidence>
<organism evidence="4 5">
    <name type="scientific">Halosegnis marinus</name>
    <dbReference type="NCBI Taxonomy" id="3034023"/>
    <lineage>
        <taxon>Archaea</taxon>
        <taxon>Methanobacteriati</taxon>
        <taxon>Methanobacteriota</taxon>
        <taxon>Stenosarchaea group</taxon>
        <taxon>Halobacteria</taxon>
        <taxon>Halobacteriales</taxon>
        <taxon>Natronomonadaceae</taxon>
        <taxon>Halosegnis</taxon>
    </lineage>
</organism>
<evidence type="ECO:0000313" key="4">
    <source>
        <dbReference type="EMBL" id="MFC7236101.1"/>
    </source>
</evidence>
<dbReference type="Proteomes" id="UP001596398">
    <property type="component" value="Unassembled WGS sequence"/>
</dbReference>
<reference evidence="4 5" key="1">
    <citation type="journal article" date="2019" name="Int. J. Syst. Evol. Microbiol.">
        <title>The Global Catalogue of Microorganisms (GCM) 10K type strain sequencing project: providing services to taxonomists for standard genome sequencing and annotation.</title>
        <authorList>
            <consortium name="The Broad Institute Genomics Platform"/>
            <consortium name="The Broad Institute Genome Sequencing Center for Infectious Disease"/>
            <person name="Wu L."/>
            <person name="Ma J."/>
        </authorList>
    </citation>
    <scope>NUCLEOTIDE SEQUENCE [LARGE SCALE GENOMIC DNA]</scope>
    <source>
        <strain evidence="4 5">DT85</strain>
    </source>
</reference>
<keyword evidence="2" id="KW-0812">Transmembrane</keyword>
<dbReference type="RefSeq" id="WP_276234253.1">
    <property type="nucleotide sequence ID" value="NZ_CP119802.1"/>
</dbReference>
<evidence type="ECO:0000256" key="1">
    <source>
        <dbReference type="SAM" id="MobiDB-lite"/>
    </source>
</evidence>
<dbReference type="InterPro" id="IPR055768">
    <property type="entry name" value="DUF7344"/>
</dbReference>
<dbReference type="GeneID" id="79267807"/>
<feature type="domain" description="DUF7344" evidence="3">
    <location>
        <begin position="47"/>
        <end position="126"/>
    </location>
</feature>
<gene>
    <name evidence="4" type="ORF">ACFQJ4_12315</name>
</gene>
<keyword evidence="5" id="KW-1185">Reference proteome</keyword>
<comment type="caution">
    <text evidence="4">The sequence shown here is derived from an EMBL/GenBank/DDBJ whole genome shotgun (WGS) entry which is preliminary data.</text>
</comment>
<dbReference type="Pfam" id="PF24035">
    <property type="entry name" value="DUF7344"/>
    <property type="match status" value="1"/>
</dbReference>
<sequence length="206" mass="21944">MSTSQTANERGEQRSVDDGSAGEALATDGTDDGGASGCDDLPLDQVFDLLRNQRRRLVLEYLTERERAASTGDLAEHVASFETGKPVGQLTSDERKRAYVGLYQCHLPKMDAMDVIEFNKPRGVVRLAGNAQVVTPYLDFTGTDAVDDELSWSHRYLALSAVGVGTLVPVAVVGSALAATVAFACLVAAFGTCSLVHCREKGAFAD</sequence>
<feature type="transmembrane region" description="Helical" evidence="2">
    <location>
        <begin position="157"/>
        <end position="190"/>
    </location>
</feature>
<evidence type="ECO:0000259" key="3">
    <source>
        <dbReference type="Pfam" id="PF24035"/>
    </source>
</evidence>
<dbReference type="EMBL" id="JBHTAP010000001">
    <property type="protein sequence ID" value="MFC7236101.1"/>
    <property type="molecule type" value="Genomic_DNA"/>
</dbReference>
<proteinExistence type="predicted"/>
<feature type="region of interest" description="Disordered" evidence="1">
    <location>
        <begin position="1"/>
        <end position="37"/>
    </location>
</feature>
<name>A0ABD5ZR55_9EURY</name>